<gene>
    <name evidence="1" type="ORF">BRPE64_CCDS00100</name>
</gene>
<reference evidence="1 2" key="1">
    <citation type="journal article" date="2013" name="Genome Announc.">
        <title>Complete Genome Sequence of Burkholderia sp. Strain RPE64, Bacterial Symbiont of the Bean Bug Riptortus pedestris.</title>
        <authorList>
            <person name="Shibata T.F."/>
            <person name="Maeda T."/>
            <person name="Nikoh N."/>
            <person name="Yamaguchi K."/>
            <person name="Oshima K."/>
            <person name="Hattori M."/>
            <person name="Nishiyama T."/>
            <person name="Hasebe M."/>
            <person name="Fukatsu T."/>
            <person name="Kikuchi Y."/>
            <person name="Shigenobu S."/>
        </authorList>
    </citation>
    <scope>NUCLEOTIDE SEQUENCE [LARGE SCALE GENOMIC DNA]</scope>
</reference>
<reference evidence="1 2" key="2">
    <citation type="journal article" date="2018" name="Int. J. Syst. Evol. Microbiol.">
        <title>Burkholderia insecticola sp. nov., a gut symbiotic bacterium of the bean bug Riptortus pedestris.</title>
        <authorList>
            <person name="Takeshita K."/>
            <person name="Tamaki H."/>
            <person name="Ohbayashi T."/>
            <person name="Meng X.-Y."/>
            <person name="Sone T."/>
            <person name="Mitani Y."/>
            <person name="Peeters C."/>
            <person name="Kikuchi Y."/>
            <person name="Vandamme P."/>
        </authorList>
    </citation>
    <scope>NUCLEOTIDE SEQUENCE [LARGE SCALE GENOMIC DNA]</scope>
    <source>
        <strain evidence="1">RPE64</strain>
    </source>
</reference>
<protein>
    <submittedName>
        <fullName evidence="1">Uncharacterized protein</fullName>
    </submittedName>
</protein>
<dbReference type="AlphaFoldDB" id="R4WN70"/>
<sequence length="39" mass="4370">MGSLHRVSRRIDIGRTSVFGGVLGAFVTHIDRRLTYEPV</sequence>
<dbReference type="PATRIC" id="fig|758793.3.peg.4340"/>
<dbReference type="KEGG" id="buo:BRPE64_CCDS00100"/>
<accession>R4WN70</accession>
<dbReference type="Proteomes" id="UP000013966">
    <property type="component" value="Chromosome 3"/>
</dbReference>
<dbReference type="EMBL" id="AP013060">
    <property type="protein sequence ID" value="BAN26093.1"/>
    <property type="molecule type" value="Genomic_DNA"/>
</dbReference>
<name>R4WN70_9BURK</name>
<evidence type="ECO:0000313" key="2">
    <source>
        <dbReference type="Proteomes" id="UP000013966"/>
    </source>
</evidence>
<proteinExistence type="predicted"/>
<dbReference type="HOGENOM" id="CLU_3306031_0_0_4"/>
<keyword evidence="2" id="KW-1185">Reference proteome</keyword>
<evidence type="ECO:0000313" key="1">
    <source>
        <dbReference type="EMBL" id="BAN26093.1"/>
    </source>
</evidence>
<organism evidence="1 2">
    <name type="scientific">Caballeronia insecticola</name>
    <dbReference type="NCBI Taxonomy" id="758793"/>
    <lineage>
        <taxon>Bacteria</taxon>
        <taxon>Pseudomonadati</taxon>
        <taxon>Pseudomonadota</taxon>
        <taxon>Betaproteobacteria</taxon>
        <taxon>Burkholderiales</taxon>
        <taxon>Burkholderiaceae</taxon>
        <taxon>Caballeronia</taxon>
    </lineage>
</organism>